<dbReference type="Proteomes" id="UP000545286">
    <property type="component" value="Unassembled WGS sequence"/>
</dbReference>
<dbReference type="InterPro" id="IPR032716">
    <property type="entry name" value="ACC_epsilon"/>
</dbReference>
<organism evidence="2 3">
    <name type="scientific">Pseudoclavibacter helvolus</name>
    <dbReference type="NCBI Taxonomy" id="255205"/>
    <lineage>
        <taxon>Bacteria</taxon>
        <taxon>Bacillati</taxon>
        <taxon>Actinomycetota</taxon>
        <taxon>Actinomycetes</taxon>
        <taxon>Micrococcales</taxon>
        <taxon>Microbacteriaceae</taxon>
        <taxon>Pseudoclavibacter</taxon>
    </lineage>
</organism>
<comment type="caution">
    <text evidence="2">The sequence shown here is derived from an EMBL/GenBank/DDBJ whole genome shotgun (WGS) entry which is preliminary data.</text>
</comment>
<sequence>MSQEQIPSHVGLEHIVRTVSGNPSEDELAAATLVLASMIESAQDLDRPRDIVKRRTAWQLSQRGMRGGGSASDPFGGSYRS</sequence>
<protein>
    <recommendedName>
        <fullName evidence="4">Acyl-CoA carboxylase subunit epsilon</fullName>
    </recommendedName>
</protein>
<dbReference type="GO" id="GO:0003989">
    <property type="term" value="F:acetyl-CoA carboxylase activity"/>
    <property type="evidence" value="ECO:0007669"/>
    <property type="project" value="InterPro"/>
</dbReference>
<reference evidence="2 3" key="1">
    <citation type="submission" date="2020-08" db="EMBL/GenBank/DDBJ databases">
        <title>Sequencing the genomes of 1000 actinobacteria strains.</title>
        <authorList>
            <person name="Klenk H.-P."/>
        </authorList>
    </citation>
    <scope>NUCLEOTIDE SEQUENCE [LARGE SCALE GENOMIC DNA]</scope>
    <source>
        <strain evidence="2 3">DSM 20419</strain>
    </source>
</reference>
<evidence type="ECO:0000313" key="2">
    <source>
        <dbReference type="EMBL" id="MBB2957353.1"/>
    </source>
</evidence>
<evidence type="ECO:0008006" key="4">
    <source>
        <dbReference type="Google" id="ProtNLM"/>
    </source>
</evidence>
<name>A0A7W4UMX6_9MICO</name>
<dbReference type="AlphaFoldDB" id="A0A7W4UMX6"/>
<evidence type="ECO:0000313" key="3">
    <source>
        <dbReference type="Proteomes" id="UP000545286"/>
    </source>
</evidence>
<proteinExistence type="predicted"/>
<dbReference type="Pfam" id="PF13822">
    <property type="entry name" value="ACC_epsilon"/>
    <property type="match status" value="1"/>
</dbReference>
<accession>A0A7W4UMX6</accession>
<feature type="region of interest" description="Disordered" evidence="1">
    <location>
        <begin position="61"/>
        <end position="81"/>
    </location>
</feature>
<dbReference type="EMBL" id="JACHWJ010000002">
    <property type="protein sequence ID" value="MBB2957353.1"/>
    <property type="molecule type" value="Genomic_DNA"/>
</dbReference>
<dbReference type="GO" id="GO:0004658">
    <property type="term" value="F:propionyl-CoA carboxylase activity"/>
    <property type="evidence" value="ECO:0007669"/>
    <property type="project" value="InterPro"/>
</dbReference>
<keyword evidence="3" id="KW-1185">Reference proteome</keyword>
<dbReference type="RefSeq" id="WP_068476504.1">
    <property type="nucleotide sequence ID" value="NZ_CZJS01000061.1"/>
</dbReference>
<gene>
    <name evidence="2" type="ORF">FHX72_001490</name>
</gene>
<evidence type="ECO:0000256" key="1">
    <source>
        <dbReference type="SAM" id="MobiDB-lite"/>
    </source>
</evidence>